<evidence type="ECO:0000259" key="17">
    <source>
        <dbReference type="Pfam" id="PF18962"/>
    </source>
</evidence>
<dbReference type="InterPro" id="IPR001930">
    <property type="entry name" value="Peptidase_M1"/>
</dbReference>
<evidence type="ECO:0000259" key="16">
    <source>
        <dbReference type="Pfam" id="PF17900"/>
    </source>
</evidence>
<feature type="chain" id="PRO_5002537966" description="Aminopeptidase N" evidence="14">
    <location>
        <begin position="22"/>
        <end position="777"/>
    </location>
</feature>
<evidence type="ECO:0000256" key="1">
    <source>
        <dbReference type="ARBA" id="ARBA00000098"/>
    </source>
</evidence>
<dbReference type="GO" id="GO:0006508">
    <property type="term" value="P:proteolysis"/>
    <property type="evidence" value="ECO:0007669"/>
    <property type="project" value="UniProtKB-KW"/>
</dbReference>
<dbReference type="AlphaFoldDB" id="A0A0G1JL50"/>
<keyword evidence="14" id="KW-0732">Signal</keyword>
<evidence type="ECO:0000256" key="2">
    <source>
        <dbReference type="ARBA" id="ARBA00004496"/>
    </source>
</evidence>
<sequence>MKKIFLILAASLLVSTGYSQTKSLHSDSLDVLNYTIVQDMRVLSSSFQLNGHATLTIQPKVNNLDIVSLDLLKLVVDSIYFGPIEAPGFTYNDTLLNIQTPELFMTTDIFTVTVYYHGHPVIDPSGWGGFYCNSNYAFNLGVAFADNPHSYGRAWYPCIDDFIDRATYDLYVTATDPKIVIGGGHLQSAVSNGDGTTTYHWVIDDEIPSYLSSVAVGRYAHVAGTYNGLLGPIPTDIFVYPADSMDAVNSFVNLNETMAAFENYFGPYRWDRVGYVGTSQGAMEHATNIAMPYQCIDGTLNYETLYAHELAHHWFGDLFTCETAFDMWINEGGATYAEFIFEEGVYGKTAAKNYIRNMHKEVLRYSHIEDGFIAIYGIPHEQTYCNTVYDKGGLVWHSLRGYLGDDLFFNALKEVNSVLGFSDVSTVELRDFMSAYTGVDLTGFFDAWVFNPGHIHFSVDSFNVLSSESPFNVEVFMRQKTKGPATLGNSNKVEVTFMNDQWEEYTAVVEFDGETGSQIVELPFYPKIAMCDKEEKLCDATTDLYKTLKTTGTIDYPLTFAKIDVTSITDSAFIRVEHNWVVPDPIEPEIPGMFISDYRYWKIDGILPEGFDGFARFYFNKTTSATGYLDNTFMTNSADSLVLLYRQGPGYSWDTISFTKSSGSLYGYLISDTLMLGEYALGIWNWDQWMGAYNFEKKDDFMKVYPNPSSGDFNIEFASETSGELFIYDLKGRILEKIKVVEGQNHIEWSPDTIEKGTYLVHFNDGKKGFVQKVVVE</sequence>
<gene>
    <name evidence="18" type="ORF">UW63_C0001G0007</name>
</gene>
<evidence type="ECO:0000256" key="4">
    <source>
        <dbReference type="ARBA" id="ARBA00012564"/>
    </source>
</evidence>
<evidence type="ECO:0000256" key="7">
    <source>
        <dbReference type="ARBA" id="ARBA00022670"/>
    </source>
</evidence>
<feature type="active site" description="Proton acceptor" evidence="12">
    <location>
        <position position="309"/>
    </location>
</feature>
<dbReference type="InterPro" id="IPR042097">
    <property type="entry name" value="Aminopeptidase_N-like_N_sf"/>
</dbReference>
<dbReference type="GO" id="GO:0008237">
    <property type="term" value="F:metallopeptidase activity"/>
    <property type="evidence" value="ECO:0007669"/>
    <property type="project" value="UniProtKB-KW"/>
</dbReference>
<evidence type="ECO:0000256" key="8">
    <source>
        <dbReference type="ARBA" id="ARBA00022723"/>
    </source>
</evidence>
<keyword evidence="11" id="KW-0482">Metalloprotease</keyword>
<dbReference type="GO" id="GO:0008270">
    <property type="term" value="F:zinc ion binding"/>
    <property type="evidence" value="ECO:0007669"/>
    <property type="project" value="InterPro"/>
</dbReference>
<keyword evidence="6" id="KW-0963">Cytoplasm</keyword>
<dbReference type="Proteomes" id="UP000034154">
    <property type="component" value="Unassembled WGS sequence"/>
</dbReference>
<protein>
    <recommendedName>
        <fullName evidence="5">Aminopeptidase N</fullName>
        <ecNumber evidence="4">3.4.11.2</ecNumber>
    </recommendedName>
</protein>
<keyword evidence="7" id="KW-0645">Protease</keyword>
<keyword evidence="8 13" id="KW-0479">Metal-binding</keyword>
<feature type="active site" description="Proton donor" evidence="12">
    <location>
        <position position="389"/>
    </location>
</feature>
<feature type="binding site" evidence="13">
    <location>
        <position position="308"/>
    </location>
    <ligand>
        <name>Zn(2+)</name>
        <dbReference type="ChEBI" id="CHEBI:29105"/>
        <note>catalytic</note>
    </ligand>
</feature>
<feature type="domain" description="Secretion system C-terminal sorting" evidence="17">
    <location>
        <begin position="704"/>
        <end position="776"/>
    </location>
</feature>
<feature type="binding site" evidence="13">
    <location>
        <position position="331"/>
    </location>
    <ligand>
        <name>Zn(2+)</name>
        <dbReference type="ChEBI" id="CHEBI:29105"/>
        <note>catalytic</note>
    </ligand>
</feature>
<evidence type="ECO:0000313" key="19">
    <source>
        <dbReference type="Proteomes" id="UP000034154"/>
    </source>
</evidence>
<accession>A0A0G1JL50</accession>
<dbReference type="EMBL" id="LCJB01000001">
    <property type="protein sequence ID" value="KKT72085.1"/>
    <property type="molecule type" value="Genomic_DNA"/>
</dbReference>
<dbReference type="Pfam" id="PF18962">
    <property type="entry name" value="Por_Secre_tail"/>
    <property type="match status" value="1"/>
</dbReference>
<dbReference type="EC" id="3.4.11.2" evidence="4"/>
<dbReference type="GO" id="GO:0016285">
    <property type="term" value="F:alanyl aminopeptidase activity"/>
    <property type="evidence" value="ECO:0007669"/>
    <property type="project" value="UniProtKB-EC"/>
</dbReference>
<dbReference type="GO" id="GO:0005737">
    <property type="term" value="C:cytoplasm"/>
    <property type="evidence" value="ECO:0007669"/>
    <property type="project" value="UniProtKB-SubCell"/>
</dbReference>
<evidence type="ECO:0000256" key="12">
    <source>
        <dbReference type="PIRSR" id="PIRSR634015-1"/>
    </source>
</evidence>
<evidence type="ECO:0000256" key="3">
    <source>
        <dbReference type="ARBA" id="ARBA00010136"/>
    </source>
</evidence>
<dbReference type="CDD" id="cd09603">
    <property type="entry name" value="M1_APN_like"/>
    <property type="match status" value="1"/>
</dbReference>
<dbReference type="PRINTS" id="PR00756">
    <property type="entry name" value="ALADIPTASE"/>
</dbReference>
<dbReference type="InterPro" id="IPR034015">
    <property type="entry name" value="M1_LTA4H"/>
</dbReference>
<dbReference type="InterPro" id="IPR026444">
    <property type="entry name" value="Secre_tail"/>
</dbReference>
<name>A0A0G1JL50_9BACT</name>
<keyword evidence="18" id="KW-0031">Aminopeptidase</keyword>
<reference evidence="18 19" key="1">
    <citation type="journal article" date="2015" name="Nature">
        <title>rRNA introns, odd ribosomes, and small enigmatic genomes across a large radiation of phyla.</title>
        <authorList>
            <person name="Brown C.T."/>
            <person name="Hug L.A."/>
            <person name="Thomas B.C."/>
            <person name="Sharon I."/>
            <person name="Castelle C.J."/>
            <person name="Singh A."/>
            <person name="Wilkins M.J."/>
            <person name="Williams K.H."/>
            <person name="Banfield J.F."/>
        </authorList>
    </citation>
    <scope>NUCLEOTIDE SEQUENCE [LARGE SCALE GENOMIC DNA]</scope>
</reference>
<evidence type="ECO:0000256" key="5">
    <source>
        <dbReference type="ARBA" id="ARBA00015611"/>
    </source>
</evidence>
<comment type="cofactor">
    <cofactor evidence="13">
        <name>Zn(2+)</name>
        <dbReference type="ChEBI" id="CHEBI:29105"/>
    </cofactor>
    <text evidence="13">Binds 1 zinc ion per subunit.</text>
</comment>
<evidence type="ECO:0000259" key="15">
    <source>
        <dbReference type="Pfam" id="PF01433"/>
    </source>
</evidence>
<dbReference type="Gene3D" id="1.10.390.10">
    <property type="entry name" value="Neutral Protease Domain 2"/>
    <property type="match status" value="1"/>
</dbReference>
<comment type="catalytic activity">
    <reaction evidence="1">
        <text>Release of an N-terminal amino acid, Xaa-|-Yaa- from a peptide, amide or arylamide. Xaa is preferably Ala, but may be most amino acids including Pro (slow action). When a terminal hydrophobic residue is followed by a prolyl residue, the two may be released as an intact Xaa-Pro dipeptide.</text>
        <dbReference type="EC" id="3.4.11.2"/>
    </reaction>
</comment>
<feature type="domain" description="Aminopeptidase N-like N-terminal" evidence="16">
    <location>
        <begin position="40"/>
        <end position="211"/>
    </location>
</feature>
<keyword evidence="10 13" id="KW-0862">Zinc</keyword>
<comment type="caution">
    <text evidence="18">The sequence shown here is derived from an EMBL/GenBank/DDBJ whole genome shotgun (WGS) entry which is preliminary data.</text>
</comment>
<keyword evidence="9" id="KW-0378">Hydrolase</keyword>
<feature type="domain" description="Peptidase M1 membrane alanine aminopeptidase" evidence="15">
    <location>
        <begin position="255"/>
        <end position="448"/>
    </location>
</feature>
<dbReference type="PANTHER" id="PTHR45726">
    <property type="entry name" value="LEUKOTRIENE A-4 HYDROLASE"/>
    <property type="match status" value="1"/>
</dbReference>
<evidence type="ECO:0000256" key="10">
    <source>
        <dbReference type="ARBA" id="ARBA00022833"/>
    </source>
</evidence>
<dbReference type="InterPro" id="IPR045357">
    <property type="entry name" value="Aminopeptidase_N-like_N"/>
</dbReference>
<feature type="binding site" evidence="13">
    <location>
        <position position="312"/>
    </location>
    <ligand>
        <name>Zn(2+)</name>
        <dbReference type="ChEBI" id="CHEBI:29105"/>
        <note>catalytic</note>
    </ligand>
</feature>
<dbReference type="InterPro" id="IPR027268">
    <property type="entry name" value="Peptidase_M4/M1_CTD_sf"/>
</dbReference>
<feature type="signal peptide" evidence="14">
    <location>
        <begin position="1"/>
        <end position="21"/>
    </location>
</feature>
<dbReference type="PANTHER" id="PTHR45726:SF3">
    <property type="entry name" value="LEUKOTRIENE A-4 HYDROLASE"/>
    <property type="match status" value="1"/>
</dbReference>
<dbReference type="Gene3D" id="2.60.40.1730">
    <property type="entry name" value="tricorn interacting facor f3 domain"/>
    <property type="match status" value="1"/>
</dbReference>
<dbReference type="NCBIfam" id="TIGR04183">
    <property type="entry name" value="Por_Secre_tail"/>
    <property type="match status" value="1"/>
</dbReference>
<evidence type="ECO:0000256" key="9">
    <source>
        <dbReference type="ARBA" id="ARBA00022801"/>
    </source>
</evidence>
<evidence type="ECO:0000256" key="11">
    <source>
        <dbReference type="ARBA" id="ARBA00023049"/>
    </source>
</evidence>
<evidence type="ECO:0000313" key="18">
    <source>
        <dbReference type="EMBL" id="KKT72085.1"/>
    </source>
</evidence>
<dbReference type="Pfam" id="PF17900">
    <property type="entry name" value="Peptidase_M1_N"/>
    <property type="match status" value="1"/>
</dbReference>
<organism evidence="18 19">
    <name type="scientific">Candidatus Uhrbacteria bacterium GW2011_GWF2_44_350</name>
    <dbReference type="NCBI Taxonomy" id="1619000"/>
    <lineage>
        <taxon>Bacteria</taxon>
        <taxon>Candidatus Uhriibacteriota</taxon>
    </lineage>
</organism>
<dbReference type="Pfam" id="PF01433">
    <property type="entry name" value="Peptidase_M1"/>
    <property type="match status" value="1"/>
</dbReference>
<dbReference type="SUPFAM" id="SSF63737">
    <property type="entry name" value="Leukotriene A4 hydrolase N-terminal domain"/>
    <property type="match status" value="1"/>
</dbReference>
<dbReference type="InterPro" id="IPR014782">
    <property type="entry name" value="Peptidase_M1_dom"/>
</dbReference>
<proteinExistence type="inferred from homology"/>
<dbReference type="SUPFAM" id="SSF55486">
    <property type="entry name" value="Metalloproteases ('zincins'), catalytic domain"/>
    <property type="match status" value="1"/>
</dbReference>
<evidence type="ECO:0000256" key="13">
    <source>
        <dbReference type="PIRSR" id="PIRSR634015-3"/>
    </source>
</evidence>
<evidence type="ECO:0000256" key="14">
    <source>
        <dbReference type="SAM" id="SignalP"/>
    </source>
</evidence>
<comment type="similarity">
    <text evidence="3">Belongs to the peptidase M1 family.</text>
</comment>
<comment type="subcellular location">
    <subcellularLocation>
        <location evidence="2">Cytoplasm</location>
    </subcellularLocation>
</comment>
<evidence type="ECO:0000256" key="6">
    <source>
        <dbReference type="ARBA" id="ARBA00022490"/>
    </source>
</evidence>